<evidence type="ECO:0000256" key="1">
    <source>
        <dbReference type="SAM" id="MobiDB-lite"/>
    </source>
</evidence>
<dbReference type="Proteomes" id="UP001304298">
    <property type="component" value="Unassembled WGS sequence"/>
</dbReference>
<proteinExistence type="predicted"/>
<keyword evidence="2" id="KW-1133">Transmembrane helix</keyword>
<dbReference type="RefSeq" id="WP_323327409.1">
    <property type="nucleotide sequence ID" value="NZ_JAYFSI010000002.1"/>
</dbReference>
<feature type="domain" description="DUF1707" evidence="3">
    <location>
        <begin position="19"/>
        <end position="71"/>
    </location>
</feature>
<dbReference type="InterPro" id="IPR012551">
    <property type="entry name" value="DUF1707_SHOCT-like"/>
</dbReference>
<evidence type="ECO:0000313" key="5">
    <source>
        <dbReference type="Proteomes" id="UP001304298"/>
    </source>
</evidence>
<comment type="caution">
    <text evidence="4">The sequence shown here is derived from an EMBL/GenBank/DDBJ whole genome shotgun (WGS) entry which is preliminary data.</text>
</comment>
<evidence type="ECO:0000259" key="3">
    <source>
        <dbReference type="Pfam" id="PF08044"/>
    </source>
</evidence>
<reference evidence="4 5" key="1">
    <citation type="submission" date="2023-12" db="EMBL/GenBank/DDBJ databases">
        <title>Amycolatopsis sp. V23-08.</title>
        <authorList>
            <person name="Somphong A."/>
        </authorList>
    </citation>
    <scope>NUCLEOTIDE SEQUENCE [LARGE SCALE GENOMIC DNA]</scope>
    <source>
        <strain evidence="4 5">V23-08</strain>
    </source>
</reference>
<evidence type="ECO:0000256" key="2">
    <source>
        <dbReference type="SAM" id="Phobius"/>
    </source>
</evidence>
<gene>
    <name evidence="4" type="ORF">VA596_15140</name>
</gene>
<feature type="transmembrane region" description="Helical" evidence="2">
    <location>
        <begin position="115"/>
        <end position="139"/>
    </location>
</feature>
<keyword evidence="2" id="KW-0472">Membrane</keyword>
<accession>A0ABU5R3U5</accession>
<sequence>MADPVSSGAPGDDTTPGSIRCSDGERERIRSRLADAAGEGRLTVDELDDRLALVAEARFRHELDAVVADLPRTEGPRAQAIGWLPILATARRQLSADATALVGRGQVAVSRRRRLAVFVAAVAVALIFTALVLAALHGFGDEGFDHHELGRG</sequence>
<keyword evidence="5" id="KW-1185">Reference proteome</keyword>
<dbReference type="Pfam" id="PF08044">
    <property type="entry name" value="DUF1707"/>
    <property type="match status" value="1"/>
</dbReference>
<feature type="region of interest" description="Disordered" evidence="1">
    <location>
        <begin position="1"/>
        <end position="23"/>
    </location>
</feature>
<evidence type="ECO:0000313" key="4">
    <source>
        <dbReference type="EMBL" id="MEA5360881.1"/>
    </source>
</evidence>
<dbReference type="EMBL" id="JAYFSI010000002">
    <property type="protein sequence ID" value="MEA5360881.1"/>
    <property type="molecule type" value="Genomic_DNA"/>
</dbReference>
<protein>
    <submittedName>
        <fullName evidence="4">DUF1707 domain-containing protein</fullName>
    </submittedName>
</protein>
<name>A0ABU5R3U5_9PSEU</name>
<organism evidence="4 5">
    <name type="scientific">Amycolatopsis heterodermiae</name>
    <dbReference type="NCBI Taxonomy" id="3110235"/>
    <lineage>
        <taxon>Bacteria</taxon>
        <taxon>Bacillati</taxon>
        <taxon>Actinomycetota</taxon>
        <taxon>Actinomycetes</taxon>
        <taxon>Pseudonocardiales</taxon>
        <taxon>Pseudonocardiaceae</taxon>
        <taxon>Amycolatopsis</taxon>
    </lineage>
</organism>
<keyword evidence="2" id="KW-0812">Transmembrane</keyword>